<evidence type="ECO:0000256" key="4">
    <source>
        <dbReference type="ARBA" id="ARBA00022729"/>
    </source>
</evidence>
<evidence type="ECO:0000313" key="7">
    <source>
        <dbReference type="EMBL" id="BDZ43969.1"/>
    </source>
</evidence>
<keyword evidence="3" id="KW-0813">Transport</keyword>
<keyword evidence="8" id="KW-1185">Reference proteome</keyword>
<evidence type="ECO:0000256" key="3">
    <source>
        <dbReference type="ARBA" id="ARBA00022448"/>
    </source>
</evidence>
<evidence type="ECO:0000313" key="8">
    <source>
        <dbReference type="Proteomes" id="UP001321475"/>
    </source>
</evidence>
<dbReference type="Proteomes" id="UP001321475">
    <property type="component" value="Chromosome"/>
</dbReference>
<evidence type="ECO:0000259" key="6">
    <source>
        <dbReference type="PROSITE" id="PS50983"/>
    </source>
</evidence>
<proteinExistence type="inferred from homology"/>
<organism evidence="7 8">
    <name type="scientific">Paraoerskovia sediminicola</name>
    <dbReference type="NCBI Taxonomy" id="1138587"/>
    <lineage>
        <taxon>Bacteria</taxon>
        <taxon>Bacillati</taxon>
        <taxon>Actinomycetota</taxon>
        <taxon>Actinomycetes</taxon>
        <taxon>Micrococcales</taxon>
        <taxon>Cellulomonadaceae</taxon>
        <taxon>Paraoerskovia</taxon>
    </lineage>
</organism>
<dbReference type="PROSITE" id="PS51257">
    <property type="entry name" value="PROKAR_LIPOPROTEIN"/>
    <property type="match status" value="1"/>
</dbReference>
<feature type="domain" description="Fe/B12 periplasmic-binding" evidence="6">
    <location>
        <begin position="74"/>
        <end position="335"/>
    </location>
</feature>
<feature type="signal peptide" evidence="5">
    <location>
        <begin position="1"/>
        <end position="25"/>
    </location>
</feature>
<accession>A0ABM8G7A5</accession>
<dbReference type="CDD" id="cd01140">
    <property type="entry name" value="FatB"/>
    <property type="match status" value="1"/>
</dbReference>
<dbReference type="InterPro" id="IPR033870">
    <property type="entry name" value="FatB"/>
</dbReference>
<protein>
    <submittedName>
        <fullName evidence="7">Iron ABC transporter substrate-binding protein</fullName>
    </submittedName>
</protein>
<dbReference type="InterPro" id="IPR051313">
    <property type="entry name" value="Bact_iron-sidero_bind"/>
</dbReference>
<name>A0ABM8G7A5_9CELL</name>
<gene>
    <name evidence="7" type="ORF">GCM10025865_32680</name>
</gene>
<evidence type="ECO:0000256" key="5">
    <source>
        <dbReference type="SAM" id="SignalP"/>
    </source>
</evidence>
<comment type="subcellular location">
    <subcellularLocation>
        <location evidence="1">Cell envelope</location>
    </subcellularLocation>
</comment>
<dbReference type="Pfam" id="PF01497">
    <property type="entry name" value="Peripla_BP_2"/>
    <property type="match status" value="1"/>
</dbReference>
<dbReference type="PANTHER" id="PTHR30532:SF28">
    <property type="entry name" value="PETROBACTIN-BINDING PROTEIN YCLQ"/>
    <property type="match status" value="1"/>
</dbReference>
<dbReference type="InterPro" id="IPR002491">
    <property type="entry name" value="ABC_transptr_periplasmic_BD"/>
</dbReference>
<comment type="similarity">
    <text evidence="2">Belongs to the bacterial solute-binding protein 8 family.</text>
</comment>
<dbReference type="SUPFAM" id="SSF53807">
    <property type="entry name" value="Helical backbone' metal receptor"/>
    <property type="match status" value="1"/>
</dbReference>
<dbReference type="PROSITE" id="PS50983">
    <property type="entry name" value="FE_B12_PBP"/>
    <property type="match status" value="1"/>
</dbReference>
<reference evidence="8" key="1">
    <citation type="journal article" date="2019" name="Int. J. Syst. Evol. Microbiol.">
        <title>The Global Catalogue of Microorganisms (GCM) 10K type strain sequencing project: providing services to taxonomists for standard genome sequencing and annotation.</title>
        <authorList>
            <consortium name="The Broad Institute Genomics Platform"/>
            <consortium name="The Broad Institute Genome Sequencing Center for Infectious Disease"/>
            <person name="Wu L."/>
            <person name="Ma J."/>
        </authorList>
    </citation>
    <scope>NUCLEOTIDE SEQUENCE [LARGE SCALE GENOMIC DNA]</scope>
    <source>
        <strain evidence="8">NBRC 108565</strain>
    </source>
</reference>
<dbReference type="Gene3D" id="3.40.50.1980">
    <property type="entry name" value="Nitrogenase molybdenum iron protein domain"/>
    <property type="match status" value="2"/>
</dbReference>
<dbReference type="RefSeq" id="WP_286218054.1">
    <property type="nucleotide sequence ID" value="NZ_AP027729.1"/>
</dbReference>
<dbReference type="PANTHER" id="PTHR30532">
    <property type="entry name" value="IRON III DICITRATE-BINDING PERIPLASMIC PROTEIN"/>
    <property type="match status" value="1"/>
</dbReference>
<evidence type="ECO:0000256" key="2">
    <source>
        <dbReference type="ARBA" id="ARBA00008814"/>
    </source>
</evidence>
<feature type="chain" id="PRO_5045547118" evidence="5">
    <location>
        <begin position="26"/>
        <end position="335"/>
    </location>
</feature>
<evidence type="ECO:0000256" key="1">
    <source>
        <dbReference type="ARBA" id="ARBA00004196"/>
    </source>
</evidence>
<sequence length="335" mass="34639">MTHVRTWSTGLFAAAAALSLLTACATDEGAGAEPEATSTDGADAQAEAQDESAYEAVSIEHPQGTLELDAMPETVVTFDLAALTVLDELGVEVTGVPKTNLTADLESYAGDEYLDAGTLFEPDFEAVAAAAPDLIVVAGRSAAAYPELAKIAPTVDLSNDWADFAASVKENDAKLGEIFDKEDEVAALADEFDAKASAVQAAAADAGSSLIVLTSAGEVTAYGPGSRFGFLHDALGLTPAVEDVEEATHGEAISFEFVRDADPDHLFVVDRDAAVGEGTDNAQAVLDNELVHGTTAWQEDQVTYVDPASWYIVNGGLPTLIDIADEVGAAIGADV</sequence>
<dbReference type="EMBL" id="AP027729">
    <property type="protein sequence ID" value="BDZ43969.1"/>
    <property type="molecule type" value="Genomic_DNA"/>
</dbReference>
<keyword evidence="4 5" id="KW-0732">Signal</keyword>